<dbReference type="Pfam" id="PF00571">
    <property type="entry name" value="CBS"/>
    <property type="match status" value="1"/>
</dbReference>
<evidence type="ECO:0000256" key="4">
    <source>
        <dbReference type="ARBA" id="ARBA00022692"/>
    </source>
</evidence>
<evidence type="ECO:0000256" key="3">
    <source>
        <dbReference type="ARBA" id="ARBA00022475"/>
    </source>
</evidence>
<evidence type="ECO:0000313" key="15">
    <source>
        <dbReference type="Proteomes" id="UP001241537"/>
    </source>
</evidence>
<name>A0AAE3VAX3_9FIRM</name>
<dbReference type="GO" id="GO:0005886">
    <property type="term" value="C:plasma membrane"/>
    <property type="evidence" value="ECO:0007669"/>
    <property type="project" value="UniProtKB-SubCell"/>
</dbReference>
<comment type="subcellular location">
    <subcellularLocation>
        <location evidence="1">Cell membrane</location>
        <topology evidence="1">Multi-pass membrane protein</topology>
    </subcellularLocation>
</comment>
<dbReference type="CDD" id="cd04590">
    <property type="entry name" value="CBS_pair_CorC_HlyC_assoc"/>
    <property type="match status" value="1"/>
</dbReference>
<dbReference type="PANTHER" id="PTHR22777">
    <property type="entry name" value="HEMOLYSIN-RELATED"/>
    <property type="match status" value="1"/>
</dbReference>
<dbReference type="PROSITE" id="PS51371">
    <property type="entry name" value="CBS"/>
    <property type="match status" value="1"/>
</dbReference>
<dbReference type="InterPro" id="IPR044751">
    <property type="entry name" value="Ion_transp-like_CBS"/>
</dbReference>
<keyword evidence="4 10" id="KW-0812">Transmembrane</keyword>
<evidence type="ECO:0000256" key="2">
    <source>
        <dbReference type="ARBA" id="ARBA00006337"/>
    </source>
</evidence>
<keyword evidence="8 10" id="KW-0472">Membrane</keyword>
<dbReference type="InterPro" id="IPR000644">
    <property type="entry name" value="CBS_dom"/>
</dbReference>
<sequence length="440" mass="48614">MDSQLPGTVIFLLFIVLDAVIFGFGSAIQNVSDTELARRMEGGDEKAARILRIMNRPGKFINSLQLISVLLGLLGGAVVLQPLCRALAESMGGAVGTCLSDPLATGLSMMVAAVLLISFGVVLPKRLARRSPEKWAYACITPVNFLMGLVTPLRLPVQWISALFLRLAGIDPDSAEENVTEEDIMSMVNEGHEQGVVESDEAEMITNIFELNDKTAGDVMTHRKHVSALDCEMRLSDAVDFILNEGRNSRFPVYREDIDDITGLLNMKDAMIVSHEGRYGERKLSEIPGLLREAHFIPETRALDTLFREMQSQKIHMVIVVDEYGQTAGIVTMEDILEEIVGNIVDEYDSEEELIQALPDGSWIMGGMTLLSDAEETAGIPFTEAETENFDTLNGFLIAQLDRIPTDGERLSLSAHGFEFQILRVQNKIIRSVKVIWIGE</sequence>
<dbReference type="SUPFAM" id="SSF54631">
    <property type="entry name" value="CBS-domain pair"/>
    <property type="match status" value="1"/>
</dbReference>
<dbReference type="InterPro" id="IPR016169">
    <property type="entry name" value="FAD-bd_PCMH_sub2"/>
</dbReference>
<dbReference type="GO" id="GO:0050660">
    <property type="term" value="F:flavin adenine dinucleotide binding"/>
    <property type="evidence" value="ECO:0007669"/>
    <property type="project" value="InterPro"/>
</dbReference>
<dbReference type="EMBL" id="JAUSTO010000009">
    <property type="protein sequence ID" value="MDQ0152893.1"/>
    <property type="molecule type" value="Genomic_DNA"/>
</dbReference>
<dbReference type="Proteomes" id="UP001241537">
    <property type="component" value="Unassembled WGS sequence"/>
</dbReference>
<proteinExistence type="inferred from homology"/>
<keyword evidence="3" id="KW-1003">Cell membrane</keyword>
<reference evidence="14" key="1">
    <citation type="submission" date="2023-07" db="EMBL/GenBank/DDBJ databases">
        <title>Genomic Encyclopedia of Type Strains, Phase IV (KMG-IV): sequencing the most valuable type-strain genomes for metagenomic binning, comparative biology and taxonomic classification.</title>
        <authorList>
            <person name="Goeker M."/>
        </authorList>
    </citation>
    <scope>NUCLEOTIDE SEQUENCE</scope>
    <source>
        <strain evidence="14">DSM 19659</strain>
    </source>
</reference>
<dbReference type="InterPro" id="IPR036318">
    <property type="entry name" value="FAD-bd_PCMH-like_sf"/>
</dbReference>
<dbReference type="InterPro" id="IPR005170">
    <property type="entry name" value="Transptr-assoc_dom"/>
</dbReference>
<evidence type="ECO:0000256" key="7">
    <source>
        <dbReference type="ARBA" id="ARBA00023122"/>
    </source>
</evidence>
<dbReference type="SMART" id="SM01091">
    <property type="entry name" value="CorC_HlyC"/>
    <property type="match status" value="1"/>
</dbReference>
<keyword evidence="5" id="KW-0677">Repeat</keyword>
<evidence type="ECO:0000256" key="10">
    <source>
        <dbReference type="PROSITE-ProRule" id="PRU01193"/>
    </source>
</evidence>
<dbReference type="PROSITE" id="PS51846">
    <property type="entry name" value="CNNM"/>
    <property type="match status" value="1"/>
</dbReference>
<dbReference type="RefSeq" id="WP_307254820.1">
    <property type="nucleotide sequence ID" value="NZ_JAUSTO010000009.1"/>
</dbReference>
<evidence type="ECO:0000256" key="8">
    <source>
        <dbReference type="ARBA" id="ARBA00023136"/>
    </source>
</evidence>
<dbReference type="Pfam" id="PF01595">
    <property type="entry name" value="CNNM"/>
    <property type="match status" value="1"/>
</dbReference>
<dbReference type="InterPro" id="IPR046342">
    <property type="entry name" value="CBS_dom_sf"/>
</dbReference>
<evidence type="ECO:0000259" key="12">
    <source>
        <dbReference type="PROSITE" id="PS51371"/>
    </source>
</evidence>
<evidence type="ECO:0000256" key="6">
    <source>
        <dbReference type="ARBA" id="ARBA00022989"/>
    </source>
</evidence>
<dbReference type="AlphaFoldDB" id="A0AAE3VAX3"/>
<dbReference type="SUPFAM" id="SSF56176">
    <property type="entry name" value="FAD-binding/transporter-associated domain-like"/>
    <property type="match status" value="1"/>
</dbReference>
<keyword evidence="7 9" id="KW-0129">CBS domain</keyword>
<evidence type="ECO:0000313" key="14">
    <source>
        <dbReference type="EMBL" id="MDQ0152893.1"/>
    </source>
</evidence>
<evidence type="ECO:0000256" key="9">
    <source>
        <dbReference type="PROSITE-ProRule" id="PRU00703"/>
    </source>
</evidence>
<dbReference type="Pfam" id="PF03471">
    <property type="entry name" value="CorC_HlyC"/>
    <property type="match status" value="1"/>
</dbReference>
<dbReference type="Gene3D" id="3.10.580.10">
    <property type="entry name" value="CBS-domain"/>
    <property type="match status" value="1"/>
</dbReference>
<dbReference type="PANTHER" id="PTHR22777:SF32">
    <property type="entry name" value="UPF0053 INNER MEMBRANE PROTEIN YFJD"/>
    <property type="match status" value="1"/>
</dbReference>
<feature type="transmembrane region" description="Helical" evidence="11">
    <location>
        <begin position="60"/>
        <end position="83"/>
    </location>
</feature>
<comment type="similarity">
    <text evidence="2">Belongs to the UPF0053 family.</text>
</comment>
<dbReference type="InterPro" id="IPR002550">
    <property type="entry name" value="CNNM"/>
</dbReference>
<feature type="transmembrane region" description="Helical" evidence="11">
    <location>
        <begin position="103"/>
        <end position="123"/>
    </location>
</feature>
<feature type="transmembrane region" description="Helical" evidence="11">
    <location>
        <begin position="6"/>
        <end position="28"/>
    </location>
</feature>
<organism evidence="14 15">
    <name type="scientific">Moryella indoligenes</name>
    <dbReference type="NCBI Taxonomy" id="371674"/>
    <lineage>
        <taxon>Bacteria</taxon>
        <taxon>Bacillati</taxon>
        <taxon>Bacillota</taxon>
        <taxon>Clostridia</taxon>
        <taxon>Lachnospirales</taxon>
        <taxon>Lachnospiraceae</taxon>
        <taxon>Moryella</taxon>
    </lineage>
</organism>
<gene>
    <name evidence="14" type="ORF">J2S20_001594</name>
</gene>
<protein>
    <submittedName>
        <fullName evidence="14">Hemolysin</fullName>
    </submittedName>
</protein>
<evidence type="ECO:0000256" key="1">
    <source>
        <dbReference type="ARBA" id="ARBA00004651"/>
    </source>
</evidence>
<dbReference type="FunFam" id="3.10.580.10:FF:000002">
    <property type="entry name" value="Magnesium/cobalt efflux protein CorC"/>
    <property type="match status" value="1"/>
</dbReference>
<keyword evidence="6 10" id="KW-1133">Transmembrane helix</keyword>
<accession>A0AAE3VAX3</accession>
<keyword evidence="15" id="KW-1185">Reference proteome</keyword>
<evidence type="ECO:0000259" key="13">
    <source>
        <dbReference type="PROSITE" id="PS51846"/>
    </source>
</evidence>
<feature type="domain" description="CNNM transmembrane" evidence="13">
    <location>
        <begin position="1"/>
        <end position="201"/>
    </location>
</feature>
<feature type="transmembrane region" description="Helical" evidence="11">
    <location>
        <begin position="135"/>
        <end position="155"/>
    </location>
</feature>
<comment type="caution">
    <text evidence="14">The sequence shown here is derived from an EMBL/GenBank/DDBJ whole genome shotgun (WGS) entry which is preliminary data.</text>
</comment>
<dbReference type="Gene3D" id="3.30.465.10">
    <property type="match status" value="1"/>
</dbReference>
<evidence type="ECO:0000256" key="5">
    <source>
        <dbReference type="ARBA" id="ARBA00022737"/>
    </source>
</evidence>
<feature type="domain" description="CBS" evidence="12">
    <location>
        <begin position="290"/>
        <end position="347"/>
    </location>
</feature>
<evidence type="ECO:0000256" key="11">
    <source>
        <dbReference type="SAM" id="Phobius"/>
    </source>
</evidence>